<organism evidence="2">
    <name type="scientific">Micrurus lemniscatus lemniscatus</name>
    <dbReference type="NCBI Taxonomy" id="129467"/>
    <lineage>
        <taxon>Eukaryota</taxon>
        <taxon>Metazoa</taxon>
        <taxon>Chordata</taxon>
        <taxon>Craniata</taxon>
        <taxon>Vertebrata</taxon>
        <taxon>Euteleostomi</taxon>
        <taxon>Lepidosauria</taxon>
        <taxon>Squamata</taxon>
        <taxon>Bifurcata</taxon>
        <taxon>Unidentata</taxon>
        <taxon>Episquamata</taxon>
        <taxon>Toxicofera</taxon>
        <taxon>Serpentes</taxon>
        <taxon>Colubroidea</taxon>
        <taxon>Elapidae</taxon>
        <taxon>Elapinae</taxon>
        <taxon>Micrurus</taxon>
    </lineage>
</organism>
<accession>A0A2D4IN81</accession>
<name>A0A2D4IN81_MICLE</name>
<proteinExistence type="predicted"/>
<protein>
    <submittedName>
        <fullName evidence="2">Uncharacterized protein</fullName>
    </submittedName>
</protein>
<sequence>MVALFRPEIFSHNHSLLYYSEVGITSTYYISRCTRGLQAATGLQQQLEPTFQTLIPKIWSVIFPVCYKLWGVGERAMGRWENRKENGEAESNIHASRDISRP</sequence>
<reference evidence="2" key="2">
    <citation type="submission" date="2017-11" db="EMBL/GenBank/DDBJ databases">
        <title>Coralsnake Venomics: Analyses of Venom Gland Transcriptomes and Proteomes of Six Brazilian Taxa.</title>
        <authorList>
            <person name="Aird S.D."/>
            <person name="Jorge da Silva N."/>
            <person name="Qiu L."/>
            <person name="Villar-Briones A."/>
            <person name="Aparecida-Saddi V."/>
            <person name="Campos-Telles M.P."/>
            <person name="Grau M."/>
            <person name="Mikheyev A.S."/>
        </authorList>
    </citation>
    <scope>NUCLEOTIDE SEQUENCE</scope>
    <source>
        <tissue evidence="2">Venom_gland</tissue>
    </source>
</reference>
<dbReference type="EMBL" id="IACK01112927">
    <property type="protein sequence ID" value="LAA85647.1"/>
    <property type="molecule type" value="Transcribed_RNA"/>
</dbReference>
<evidence type="ECO:0000256" key="1">
    <source>
        <dbReference type="SAM" id="MobiDB-lite"/>
    </source>
</evidence>
<reference evidence="2" key="1">
    <citation type="submission" date="2017-07" db="EMBL/GenBank/DDBJ databases">
        <authorList>
            <person name="Mikheyev A."/>
            <person name="Grau M."/>
        </authorList>
    </citation>
    <scope>NUCLEOTIDE SEQUENCE</scope>
    <source>
        <tissue evidence="2">Venom_gland</tissue>
    </source>
</reference>
<evidence type="ECO:0000313" key="2">
    <source>
        <dbReference type="EMBL" id="LAA85647.1"/>
    </source>
</evidence>
<dbReference type="AlphaFoldDB" id="A0A2D4IN81"/>
<feature type="region of interest" description="Disordered" evidence="1">
    <location>
        <begin position="81"/>
        <end position="102"/>
    </location>
</feature>